<comment type="similarity">
    <text evidence="10">Belongs to the ELO family.</text>
</comment>
<evidence type="ECO:0000256" key="3">
    <source>
        <dbReference type="ARBA" id="ARBA00022679"/>
    </source>
</evidence>
<proteinExistence type="inferred from homology"/>
<dbReference type="EC" id="2.3.1.199" evidence="10"/>
<comment type="caution">
    <text evidence="10">Lacks conserved residue(s) required for the propagation of feature annotation.</text>
</comment>
<dbReference type="GO" id="GO:0005789">
    <property type="term" value="C:endoplasmic reticulum membrane"/>
    <property type="evidence" value="ECO:0007669"/>
    <property type="project" value="TreeGrafter"/>
</dbReference>
<protein>
    <recommendedName>
        <fullName evidence="10">Elongation of very long chain fatty acids protein</fullName>
        <ecNumber evidence="10">2.3.1.199</ecNumber>
    </recommendedName>
    <alternativeName>
        <fullName evidence="10">Very-long-chain 3-oxoacyl-CoA synthase</fullName>
    </alternativeName>
</protein>
<reference evidence="11" key="1">
    <citation type="submission" date="2020-11" db="EMBL/GenBank/DDBJ databases">
        <authorList>
            <person name="Tran Van P."/>
        </authorList>
    </citation>
    <scope>NUCLEOTIDE SEQUENCE</scope>
</reference>
<dbReference type="GO" id="GO:0034625">
    <property type="term" value="P:fatty acid elongation, monounsaturated fatty acid"/>
    <property type="evidence" value="ECO:0007669"/>
    <property type="project" value="TreeGrafter"/>
</dbReference>
<keyword evidence="9 10" id="KW-0275">Fatty acid biosynthesis</keyword>
<dbReference type="GO" id="GO:0034626">
    <property type="term" value="P:fatty acid elongation, polyunsaturated fatty acid"/>
    <property type="evidence" value="ECO:0007669"/>
    <property type="project" value="TreeGrafter"/>
</dbReference>
<dbReference type="GO" id="GO:0042761">
    <property type="term" value="P:very long-chain fatty acid biosynthetic process"/>
    <property type="evidence" value="ECO:0007669"/>
    <property type="project" value="TreeGrafter"/>
</dbReference>
<keyword evidence="7 10" id="KW-0443">Lipid metabolism</keyword>
<comment type="catalytic activity">
    <reaction evidence="10">
        <text>a very-long-chain acyl-CoA + malonyl-CoA + H(+) = a very-long-chain 3-oxoacyl-CoA + CO2 + CoA</text>
        <dbReference type="Rhea" id="RHEA:32727"/>
        <dbReference type="ChEBI" id="CHEBI:15378"/>
        <dbReference type="ChEBI" id="CHEBI:16526"/>
        <dbReference type="ChEBI" id="CHEBI:57287"/>
        <dbReference type="ChEBI" id="CHEBI:57384"/>
        <dbReference type="ChEBI" id="CHEBI:90725"/>
        <dbReference type="ChEBI" id="CHEBI:90736"/>
        <dbReference type="EC" id="2.3.1.199"/>
    </reaction>
</comment>
<feature type="transmembrane region" description="Helical" evidence="10">
    <location>
        <begin position="185"/>
        <end position="207"/>
    </location>
</feature>
<dbReference type="AlphaFoldDB" id="A0A7R9KM09"/>
<dbReference type="PROSITE" id="PS01188">
    <property type="entry name" value="ELO"/>
    <property type="match status" value="1"/>
</dbReference>
<evidence type="ECO:0000256" key="2">
    <source>
        <dbReference type="ARBA" id="ARBA00022516"/>
    </source>
</evidence>
<dbReference type="InterPro" id="IPR030457">
    <property type="entry name" value="ELO_CS"/>
</dbReference>
<feature type="transmembrane region" description="Helical" evidence="10">
    <location>
        <begin position="81"/>
        <end position="101"/>
    </location>
</feature>
<keyword evidence="3 10" id="KW-0808">Transferase</keyword>
<accession>A0A7R9KM09</accession>
<dbReference type="EMBL" id="OC857532">
    <property type="protein sequence ID" value="CAD7625298.1"/>
    <property type="molecule type" value="Genomic_DNA"/>
</dbReference>
<sequence>MLATLLSDTLPEYLVSFCGQSLDTVWYYGHQYWIDEADPRTKHFPMVEGGVWKILLVMSCYLLLIKRILPEFMANRKAYTLRGPILAYNTMMVAINAYFFYEIVIHLEYGQRFLNFNYPDRHDFSAKTLRELNLGWYGWMSRFLDMLDTVFFVLRKKHSQITFLHVYHHTAVPFLGWFSMKINPLAPIIGLFGLFNTAIHVLMYSYYSLASFGPQIQPYLWWKKYITMMQLIQFLVCGSYGVVLFILQTGYPSVWFWVCGKYSLYLF</sequence>
<evidence type="ECO:0000256" key="7">
    <source>
        <dbReference type="ARBA" id="ARBA00023098"/>
    </source>
</evidence>
<dbReference type="GO" id="GO:0009922">
    <property type="term" value="F:fatty acid elongase activity"/>
    <property type="evidence" value="ECO:0007669"/>
    <property type="project" value="UniProtKB-EC"/>
</dbReference>
<comment type="subcellular location">
    <subcellularLocation>
        <location evidence="1">Membrane</location>
        <topology evidence="1">Multi-pass membrane protein</topology>
    </subcellularLocation>
</comment>
<dbReference type="OrthoDB" id="434092at2759"/>
<keyword evidence="8 10" id="KW-0472">Membrane</keyword>
<keyword evidence="5 10" id="KW-0276">Fatty acid metabolism</keyword>
<evidence type="ECO:0000313" key="12">
    <source>
        <dbReference type="Proteomes" id="UP000759131"/>
    </source>
</evidence>
<dbReference type="EMBL" id="CAJPIZ010002957">
    <property type="protein sequence ID" value="CAG2105728.1"/>
    <property type="molecule type" value="Genomic_DNA"/>
</dbReference>
<evidence type="ECO:0000313" key="11">
    <source>
        <dbReference type="EMBL" id="CAD7625298.1"/>
    </source>
</evidence>
<feature type="transmembrane region" description="Helical" evidence="10">
    <location>
        <begin position="50"/>
        <end position="69"/>
    </location>
</feature>
<dbReference type="Proteomes" id="UP000759131">
    <property type="component" value="Unassembled WGS sequence"/>
</dbReference>
<evidence type="ECO:0000256" key="6">
    <source>
        <dbReference type="ARBA" id="ARBA00022989"/>
    </source>
</evidence>
<feature type="transmembrane region" description="Helical" evidence="10">
    <location>
        <begin position="228"/>
        <end position="247"/>
    </location>
</feature>
<keyword evidence="2 10" id="KW-0444">Lipid biosynthesis</keyword>
<dbReference type="GO" id="GO:0030148">
    <property type="term" value="P:sphingolipid biosynthetic process"/>
    <property type="evidence" value="ECO:0007669"/>
    <property type="project" value="TreeGrafter"/>
</dbReference>
<evidence type="ECO:0000256" key="8">
    <source>
        <dbReference type="ARBA" id="ARBA00023136"/>
    </source>
</evidence>
<keyword evidence="6 10" id="KW-1133">Transmembrane helix</keyword>
<evidence type="ECO:0000256" key="5">
    <source>
        <dbReference type="ARBA" id="ARBA00022832"/>
    </source>
</evidence>
<gene>
    <name evidence="11" type="ORF">OSB1V03_LOCUS5733</name>
</gene>
<evidence type="ECO:0000256" key="9">
    <source>
        <dbReference type="ARBA" id="ARBA00023160"/>
    </source>
</evidence>
<dbReference type="PANTHER" id="PTHR11157">
    <property type="entry name" value="FATTY ACID ACYL TRANSFERASE-RELATED"/>
    <property type="match status" value="1"/>
</dbReference>
<organism evidence="11">
    <name type="scientific">Medioppia subpectinata</name>
    <dbReference type="NCBI Taxonomy" id="1979941"/>
    <lineage>
        <taxon>Eukaryota</taxon>
        <taxon>Metazoa</taxon>
        <taxon>Ecdysozoa</taxon>
        <taxon>Arthropoda</taxon>
        <taxon>Chelicerata</taxon>
        <taxon>Arachnida</taxon>
        <taxon>Acari</taxon>
        <taxon>Acariformes</taxon>
        <taxon>Sarcoptiformes</taxon>
        <taxon>Oribatida</taxon>
        <taxon>Brachypylina</taxon>
        <taxon>Oppioidea</taxon>
        <taxon>Oppiidae</taxon>
        <taxon>Medioppia</taxon>
    </lineage>
</organism>
<dbReference type="InterPro" id="IPR002076">
    <property type="entry name" value="ELO_fam"/>
</dbReference>
<evidence type="ECO:0000256" key="1">
    <source>
        <dbReference type="ARBA" id="ARBA00004141"/>
    </source>
</evidence>
<dbReference type="PANTHER" id="PTHR11157:SF69">
    <property type="entry name" value="ELONGATION OF VERY LONG CHAIN FATTY ACIDS PROTEIN 7"/>
    <property type="match status" value="1"/>
</dbReference>
<keyword evidence="12" id="KW-1185">Reference proteome</keyword>
<evidence type="ECO:0000256" key="4">
    <source>
        <dbReference type="ARBA" id="ARBA00022692"/>
    </source>
</evidence>
<name>A0A7R9KM09_9ACAR</name>
<keyword evidence="4 10" id="KW-0812">Transmembrane</keyword>
<evidence type="ECO:0000256" key="10">
    <source>
        <dbReference type="RuleBase" id="RU361115"/>
    </source>
</evidence>
<feature type="non-terminal residue" evidence="11">
    <location>
        <position position="1"/>
    </location>
</feature>
<dbReference type="GO" id="GO:0019367">
    <property type="term" value="P:fatty acid elongation, saturated fatty acid"/>
    <property type="evidence" value="ECO:0007669"/>
    <property type="project" value="TreeGrafter"/>
</dbReference>
<dbReference type="Pfam" id="PF01151">
    <property type="entry name" value="ELO"/>
    <property type="match status" value="1"/>
</dbReference>